<evidence type="ECO:0000256" key="5">
    <source>
        <dbReference type="SAM" id="MobiDB-lite"/>
    </source>
</evidence>
<name>A0A7L2CHA7_9PASS</name>
<protein>
    <submittedName>
        <fullName evidence="6">CEP68 protein</fullName>
    </submittedName>
</protein>
<gene>
    <name evidence="6" type="primary">Cep68</name>
    <name evidence="6" type="ORF">ALACHE_R05306</name>
</gene>
<reference evidence="6 7" key="1">
    <citation type="submission" date="2019-09" db="EMBL/GenBank/DDBJ databases">
        <title>Bird 10,000 Genomes (B10K) Project - Family phase.</title>
        <authorList>
            <person name="Zhang G."/>
        </authorList>
    </citation>
    <scope>NUCLEOTIDE SEQUENCE [LARGE SCALE GENOMIC DNA]</scope>
    <source>
        <strain evidence="6">B10K-DU-001-15</strain>
        <tissue evidence="6">Muscle</tissue>
    </source>
</reference>
<evidence type="ECO:0000256" key="2">
    <source>
        <dbReference type="ARBA" id="ARBA00022553"/>
    </source>
</evidence>
<dbReference type="EMBL" id="VWYE01026671">
    <property type="protein sequence ID" value="NXQ35664.1"/>
    <property type="molecule type" value="Genomic_DNA"/>
</dbReference>
<proteinExistence type="predicted"/>
<keyword evidence="4" id="KW-0472">Membrane</keyword>
<dbReference type="AlphaFoldDB" id="A0A7L2CHA7"/>
<accession>A0A7L2CHA7</accession>
<sequence length="472" mass="51971">ALLDCRGTAGRTREISSYQADYWACAIPDGLPPSPDRSSPHWNPNKEYEDLLDYAYPLKPRYKLGRMPEPFFHDSGIDLDSFSTSPGGMSRSTSIYGRAGQARGSRENGFWEFVAPAQRFSTPRPGKRGCSGAGSYYEPSPIARSASSHLSRGFAKDVRVESSGPSSPGCPAASGRSWDTTGRPCPIYRGQVEGTSRFLPITGMLPLRREWEGDEEFLSLPPRLQELERLAQFLSNLSLTIRTPGHDHQNLPLHSTSKEPLSCRLAPFGGVRDDRGSMEGCAGLCQHHSPRNPSWENTELDGWVHGDPPQGLHLPAELRETLDGMCLNEPRAKGHPKKSQQSQSLIQCVKMFCCQLEELICWLYTVVDVTSSWVPPSPEAESVAAALRRYLEFRRDVADHQSLTESVLERGEALLDCMASNSPALKDTLALIARQSEELESHAEHLYKSILAAVGPVQGKDTGQDRGSAAHS</sequence>
<feature type="non-terminal residue" evidence="6">
    <location>
        <position position="472"/>
    </location>
</feature>
<evidence type="ECO:0000256" key="1">
    <source>
        <dbReference type="ARBA" id="ARBA00004308"/>
    </source>
</evidence>
<keyword evidence="2" id="KW-0597">Phosphoprotein</keyword>
<feature type="compositionally biased region" description="Low complexity" evidence="5">
    <location>
        <begin position="162"/>
        <end position="177"/>
    </location>
</feature>
<dbReference type="Proteomes" id="UP000571582">
    <property type="component" value="Unassembled WGS sequence"/>
</dbReference>
<comment type="subcellular location">
    <subcellularLocation>
        <location evidence="1">Endomembrane system</location>
    </subcellularLocation>
</comment>
<comment type="caution">
    <text evidence="6">The sequence shown here is derived from an EMBL/GenBank/DDBJ whole genome shotgun (WGS) entry which is preliminary data.</text>
</comment>
<dbReference type="PANTHER" id="PTHR14514:SF2">
    <property type="entry name" value="A-KINASE ANCHOR PROTEIN 6"/>
    <property type="match status" value="1"/>
</dbReference>
<evidence type="ECO:0000313" key="7">
    <source>
        <dbReference type="Proteomes" id="UP000571582"/>
    </source>
</evidence>
<keyword evidence="3" id="KW-0677">Repeat</keyword>
<keyword evidence="7" id="KW-1185">Reference proteome</keyword>
<evidence type="ECO:0000256" key="3">
    <source>
        <dbReference type="ARBA" id="ARBA00022737"/>
    </source>
</evidence>
<evidence type="ECO:0000256" key="4">
    <source>
        <dbReference type="ARBA" id="ARBA00023136"/>
    </source>
</evidence>
<evidence type="ECO:0000313" key="6">
    <source>
        <dbReference type="EMBL" id="NXQ35664.1"/>
    </source>
</evidence>
<dbReference type="PANTHER" id="PTHR14514">
    <property type="entry name" value="PKA ANCHORING PROTEIN"/>
    <property type="match status" value="1"/>
</dbReference>
<dbReference type="Gene3D" id="1.20.58.60">
    <property type="match status" value="1"/>
</dbReference>
<feature type="non-terminal residue" evidence="6">
    <location>
        <position position="1"/>
    </location>
</feature>
<organism evidence="6 7">
    <name type="scientific">Alaudala cheleensis</name>
    <name type="common">Asian short-toed lark</name>
    <dbReference type="NCBI Taxonomy" id="670337"/>
    <lineage>
        <taxon>Eukaryota</taxon>
        <taxon>Metazoa</taxon>
        <taxon>Chordata</taxon>
        <taxon>Craniata</taxon>
        <taxon>Vertebrata</taxon>
        <taxon>Euteleostomi</taxon>
        <taxon>Archelosauria</taxon>
        <taxon>Archosauria</taxon>
        <taxon>Dinosauria</taxon>
        <taxon>Saurischia</taxon>
        <taxon>Theropoda</taxon>
        <taxon>Coelurosauria</taxon>
        <taxon>Aves</taxon>
        <taxon>Neognathae</taxon>
        <taxon>Neoaves</taxon>
        <taxon>Telluraves</taxon>
        <taxon>Australaves</taxon>
        <taxon>Passeriformes</taxon>
        <taxon>Sylvioidea</taxon>
        <taxon>Alaudidae</taxon>
        <taxon>Alaudala</taxon>
    </lineage>
</organism>
<dbReference type="SUPFAM" id="SSF46966">
    <property type="entry name" value="Spectrin repeat"/>
    <property type="match status" value="1"/>
</dbReference>
<feature type="region of interest" description="Disordered" evidence="5">
    <location>
        <begin position="154"/>
        <end position="178"/>
    </location>
</feature>